<organism evidence="1 2">
    <name type="scientific">Myotis myotis</name>
    <name type="common">Greater mouse-eared bat</name>
    <name type="synonym">Vespertilio myotis</name>
    <dbReference type="NCBI Taxonomy" id="51298"/>
    <lineage>
        <taxon>Eukaryota</taxon>
        <taxon>Metazoa</taxon>
        <taxon>Chordata</taxon>
        <taxon>Craniata</taxon>
        <taxon>Vertebrata</taxon>
        <taxon>Euteleostomi</taxon>
        <taxon>Mammalia</taxon>
        <taxon>Eutheria</taxon>
        <taxon>Laurasiatheria</taxon>
        <taxon>Chiroptera</taxon>
        <taxon>Yangochiroptera</taxon>
        <taxon>Vespertilionidae</taxon>
        <taxon>Myotis</taxon>
    </lineage>
</organism>
<accession>A0A7J7WJN5</accession>
<name>A0A7J7WJN5_MYOMY</name>
<evidence type="ECO:0000313" key="1">
    <source>
        <dbReference type="EMBL" id="KAF6337617.1"/>
    </source>
</evidence>
<dbReference type="EMBL" id="JABWUV010000008">
    <property type="protein sequence ID" value="KAF6337617.1"/>
    <property type="molecule type" value="Genomic_DNA"/>
</dbReference>
<comment type="caution">
    <text evidence="1">The sequence shown here is derived from an EMBL/GenBank/DDBJ whole genome shotgun (WGS) entry which is preliminary data.</text>
</comment>
<protein>
    <submittedName>
        <fullName evidence="1">Trafficking kinesin protein 2</fullName>
    </submittedName>
</protein>
<proteinExistence type="predicted"/>
<evidence type="ECO:0000313" key="2">
    <source>
        <dbReference type="Proteomes" id="UP000527355"/>
    </source>
</evidence>
<gene>
    <name evidence="1" type="ORF">mMyoMyo1_019665</name>
</gene>
<dbReference type="Proteomes" id="UP000527355">
    <property type="component" value="Unassembled WGS sequence"/>
</dbReference>
<reference evidence="1 2" key="1">
    <citation type="journal article" date="2020" name="Nature">
        <title>Six reference-quality genomes reveal evolution of bat adaptations.</title>
        <authorList>
            <person name="Jebb D."/>
            <person name="Huang Z."/>
            <person name="Pippel M."/>
            <person name="Hughes G.M."/>
            <person name="Lavrichenko K."/>
            <person name="Devanna P."/>
            <person name="Winkler S."/>
            <person name="Jermiin L.S."/>
            <person name="Skirmuntt E.C."/>
            <person name="Katzourakis A."/>
            <person name="Burkitt-Gray L."/>
            <person name="Ray D.A."/>
            <person name="Sullivan K.A.M."/>
            <person name="Roscito J.G."/>
            <person name="Kirilenko B.M."/>
            <person name="Davalos L.M."/>
            <person name="Corthals A.P."/>
            <person name="Power M.L."/>
            <person name="Jones G."/>
            <person name="Ransome R.D."/>
            <person name="Dechmann D.K.N."/>
            <person name="Locatelli A.G."/>
            <person name="Puechmaille S.J."/>
            <person name="Fedrigo O."/>
            <person name="Jarvis E.D."/>
            <person name="Hiller M."/>
            <person name="Vernes S.C."/>
            <person name="Myers E.W."/>
            <person name="Teeling E.C."/>
        </authorList>
    </citation>
    <scope>NUCLEOTIDE SEQUENCE [LARGE SCALE GENOMIC DNA]</scope>
    <source>
        <strain evidence="1">MMyoMyo1</strain>
        <tissue evidence="1">Flight muscle</tissue>
    </source>
</reference>
<sequence>MSLRLLPALGSLRYPVEVAVAVHQAQQ</sequence>
<dbReference type="AlphaFoldDB" id="A0A7J7WJN5"/>
<keyword evidence="2" id="KW-1185">Reference proteome</keyword>